<dbReference type="InterPro" id="IPR028939">
    <property type="entry name" value="P5C_Rdtase_cat_N"/>
</dbReference>
<keyword evidence="6 9" id="KW-0028">Amino-acid biosynthesis</keyword>
<gene>
    <name evidence="6" type="primary">proC</name>
    <name evidence="12" type="ORF">BKP35_01490</name>
</gene>
<comment type="caution">
    <text evidence="12">The sequence shown here is derived from an EMBL/GenBank/DDBJ whole genome shotgun (WGS) entry which is preliminary data.</text>
</comment>
<dbReference type="RefSeq" id="WP_071311618.1">
    <property type="nucleotide sequence ID" value="NZ_MLQQ01000001.1"/>
</dbReference>
<evidence type="ECO:0000256" key="4">
    <source>
        <dbReference type="ARBA" id="ARBA00023002"/>
    </source>
</evidence>
<dbReference type="PIRSF" id="PIRSF000193">
    <property type="entry name" value="Pyrrol-5-carb_rd"/>
    <property type="match status" value="1"/>
</dbReference>
<keyword evidence="3 6" id="KW-0521">NADP</keyword>
<protein>
    <recommendedName>
        <fullName evidence="6 7">Pyrroline-5-carboxylate reductase</fullName>
        <shortName evidence="6">P5C reductase</shortName>
        <shortName evidence="6">P5CR</shortName>
        <ecNumber evidence="6 7">1.5.1.2</ecNumber>
    </recommendedName>
    <alternativeName>
        <fullName evidence="6">PCA reductase</fullName>
    </alternativeName>
</protein>
<dbReference type="InterPro" id="IPR053790">
    <property type="entry name" value="P5CR-like_CS"/>
</dbReference>
<sequence length="267" mass="28747">MKSIHILMIGAGRMAEAIISGLVDQKNENIKITVTNKSDTQRLQEVANRHEIATVNDWRDAVSGADVIISAVPPSAHEQLLSELSPLINKQLFITVAAGIDTTFMQGHLPEGAAVCWIMPNTAAQLQASMSTYVCGHYVTSEQREIIEMILASIGHYEELTEDQVHDLTAITGSAPAFLYSFVEALEEAAIQYGVSKDQARKLVVNMISGSAAMLADGNSASELREQVTTPGGSTAEGLNVLEEGDFNKLLNEAVKATNLHARGRSN</sequence>
<comment type="catalytic activity">
    <reaction evidence="6 9">
        <text>L-proline + NADP(+) = (S)-1-pyrroline-5-carboxylate + NADPH + 2 H(+)</text>
        <dbReference type="Rhea" id="RHEA:14109"/>
        <dbReference type="ChEBI" id="CHEBI:15378"/>
        <dbReference type="ChEBI" id="CHEBI:17388"/>
        <dbReference type="ChEBI" id="CHEBI:57783"/>
        <dbReference type="ChEBI" id="CHEBI:58349"/>
        <dbReference type="ChEBI" id="CHEBI:60039"/>
        <dbReference type="EC" id="1.5.1.2"/>
    </reaction>
</comment>
<dbReference type="PANTHER" id="PTHR11645">
    <property type="entry name" value="PYRROLINE-5-CARBOXYLATE REDUCTASE"/>
    <property type="match status" value="1"/>
</dbReference>
<feature type="domain" description="Pyrroline-5-carboxylate reductase dimerisation" evidence="11">
    <location>
        <begin position="162"/>
        <end position="262"/>
    </location>
</feature>
<evidence type="ECO:0000256" key="7">
    <source>
        <dbReference type="NCBIfam" id="TIGR00112"/>
    </source>
</evidence>
<evidence type="ECO:0000313" key="13">
    <source>
        <dbReference type="Proteomes" id="UP000180098"/>
    </source>
</evidence>
<dbReference type="Pfam" id="PF03807">
    <property type="entry name" value="F420_oxidored"/>
    <property type="match status" value="1"/>
</dbReference>
<evidence type="ECO:0000256" key="2">
    <source>
        <dbReference type="ARBA" id="ARBA00022650"/>
    </source>
</evidence>
<proteinExistence type="inferred from homology"/>
<dbReference type="SUPFAM" id="SSF48179">
    <property type="entry name" value="6-phosphogluconate dehydrogenase C-terminal domain-like"/>
    <property type="match status" value="1"/>
</dbReference>
<comment type="pathway">
    <text evidence="6 9">Amino-acid biosynthesis; L-proline biosynthesis; L-proline from L-glutamate 5-semialdehyde: step 1/1.</text>
</comment>
<dbReference type="EC" id="1.5.1.2" evidence="6 7"/>
<keyword evidence="4 6" id="KW-0560">Oxidoreductase</keyword>
<dbReference type="SUPFAM" id="SSF51735">
    <property type="entry name" value="NAD(P)-binding Rossmann-fold domains"/>
    <property type="match status" value="1"/>
</dbReference>
<dbReference type="EMBL" id="MLQQ01000001">
    <property type="protein sequence ID" value="OIJ15693.1"/>
    <property type="molecule type" value="Genomic_DNA"/>
</dbReference>
<dbReference type="OrthoDB" id="9805754at2"/>
<feature type="domain" description="Pyrroline-5-carboxylate reductase catalytic N-terminal" evidence="10">
    <location>
        <begin position="6"/>
        <end position="99"/>
    </location>
</feature>
<dbReference type="PANTHER" id="PTHR11645:SF49">
    <property type="entry name" value="PYRROLINE-5-CARBOXYLATE REDUCTASE 1"/>
    <property type="match status" value="1"/>
</dbReference>
<dbReference type="HAMAP" id="MF_01925">
    <property type="entry name" value="P5C_reductase"/>
    <property type="match status" value="1"/>
</dbReference>
<dbReference type="Proteomes" id="UP000180098">
    <property type="component" value="Unassembled WGS sequence"/>
</dbReference>
<dbReference type="InterPro" id="IPR008927">
    <property type="entry name" value="6-PGluconate_DH-like_C_sf"/>
</dbReference>
<dbReference type="Gene3D" id="1.10.3730.10">
    <property type="entry name" value="ProC C-terminal domain-like"/>
    <property type="match status" value="1"/>
</dbReference>
<evidence type="ECO:0000259" key="11">
    <source>
        <dbReference type="Pfam" id="PF14748"/>
    </source>
</evidence>
<dbReference type="FunFam" id="1.10.3730.10:FF:000001">
    <property type="entry name" value="Pyrroline-5-carboxylate reductase"/>
    <property type="match status" value="1"/>
</dbReference>
<comment type="function">
    <text evidence="5 6">Catalyzes the reduction of 1-pyrroline-5-carboxylate (PCA) to L-proline.</text>
</comment>
<evidence type="ECO:0000256" key="9">
    <source>
        <dbReference type="RuleBase" id="RU003903"/>
    </source>
</evidence>
<evidence type="ECO:0000313" key="12">
    <source>
        <dbReference type="EMBL" id="OIJ15693.1"/>
    </source>
</evidence>
<keyword evidence="6" id="KW-0963">Cytoplasm</keyword>
<dbReference type="UniPathway" id="UPA00098">
    <property type="reaction ID" value="UER00361"/>
</dbReference>
<evidence type="ECO:0000256" key="8">
    <source>
        <dbReference type="PIRSR" id="PIRSR000193-1"/>
    </source>
</evidence>
<evidence type="ECO:0000256" key="1">
    <source>
        <dbReference type="ARBA" id="ARBA00005525"/>
    </source>
</evidence>
<keyword evidence="13" id="KW-1185">Reference proteome</keyword>
<reference evidence="12 13" key="1">
    <citation type="submission" date="2016-10" db="EMBL/GenBank/DDBJ databases">
        <title>Draft genome sequences of four alkaliphilic bacteria belonging to the Anaerobacillus genus.</title>
        <authorList>
            <person name="Bassil N.M."/>
            <person name="Lloyd J.R."/>
        </authorList>
    </citation>
    <scope>NUCLEOTIDE SEQUENCE [LARGE SCALE GENOMIC DNA]</scope>
    <source>
        <strain evidence="12 13">DSM 15340</strain>
    </source>
</reference>
<evidence type="ECO:0000259" key="10">
    <source>
        <dbReference type="Pfam" id="PF03807"/>
    </source>
</evidence>
<dbReference type="GO" id="GO:0005737">
    <property type="term" value="C:cytoplasm"/>
    <property type="evidence" value="ECO:0007669"/>
    <property type="project" value="UniProtKB-SubCell"/>
</dbReference>
<comment type="catalytic activity">
    <reaction evidence="6">
        <text>L-proline + NAD(+) = (S)-1-pyrroline-5-carboxylate + NADH + 2 H(+)</text>
        <dbReference type="Rhea" id="RHEA:14105"/>
        <dbReference type="ChEBI" id="CHEBI:15378"/>
        <dbReference type="ChEBI" id="CHEBI:17388"/>
        <dbReference type="ChEBI" id="CHEBI:57540"/>
        <dbReference type="ChEBI" id="CHEBI:57945"/>
        <dbReference type="ChEBI" id="CHEBI:60039"/>
        <dbReference type="EC" id="1.5.1.2"/>
    </reaction>
</comment>
<dbReference type="NCBIfam" id="TIGR00112">
    <property type="entry name" value="proC"/>
    <property type="match status" value="1"/>
</dbReference>
<dbReference type="GO" id="GO:0004735">
    <property type="term" value="F:pyrroline-5-carboxylate reductase activity"/>
    <property type="evidence" value="ECO:0007669"/>
    <property type="project" value="UniProtKB-UniRule"/>
</dbReference>
<dbReference type="InterPro" id="IPR036291">
    <property type="entry name" value="NAD(P)-bd_dom_sf"/>
</dbReference>
<comment type="similarity">
    <text evidence="1 6 9">Belongs to the pyrroline-5-carboxylate reductase family.</text>
</comment>
<evidence type="ECO:0000256" key="6">
    <source>
        <dbReference type="HAMAP-Rule" id="MF_01925"/>
    </source>
</evidence>
<dbReference type="Gene3D" id="3.40.50.720">
    <property type="entry name" value="NAD(P)-binding Rossmann-like Domain"/>
    <property type="match status" value="1"/>
</dbReference>
<keyword evidence="2 6" id="KW-0641">Proline biosynthesis</keyword>
<dbReference type="PROSITE" id="PS00521">
    <property type="entry name" value="P5CR"/>
    <property type="match status" value="1"/>
</dbReference>
<evidence type="ECO:0000256" key="5">
    <source>
        <dbReference type="ARBA" id="ARBA00058118"/>
    </source>
</evidence>
<organism evidence="12 13">
    <name type="scientific">Anaerobacillus arseniciselenatis</name>
    <dbReference type="NCBI Taxonomy" id="85682"/>
    <lineage>
        <taxon>Bacteria</taxon>
        <taxon>Bacillati</taxon>
        <taxon>Bacillota</taxon>
        <taxon>Bacilli</taxon>
        <taxon>Bacillales</taxon>
        <taxon>Bacillaceae</taxon>
        <taxon>Anaerobacillus</taxon>
    </lineage>
</organism>
<feature type="binding site" evidence="8">
    <location>
        <begin position="71"/>
        <end position="74"/>
    </location>
    <ligand>
        <name>NADP(+)</name>
        <dbReference type="ChEBI" id="CHEBI:58349"/>
    </ligand>
</feature>
<dbReference type="AlphaFoldDB" id="A0A1S2LU64"/>
<comment type="subcellular location">
    <subcellularLocation>
        <location evidence="6">Cytoplasm</location>
    </subcellularLocation>
</comment>
<dbReference type="GO" id="GO:0055129">
    <property type="term" value="P:L-proline biosynthetic process"/>
    <property type="evidence" value="ECO:0007669"/>
    <property type="project" value="UniProtKB-UniRule"/>
</dbReference>
<name>A0A1S2LU64_9BACI</name>
<dbReference type="InterPro" id="IPR029036">
    <property type="entry name" value="P5CR_dimer"/>
</dbReference>
<evidence type="ECO:0000256" key="3">
    <source>
        <dbReference type="ARBA" id="ARBA00022857"/>
    </source>
</evidence>
<feature type="binding site" evidence="8">
    <location>
        <begin position="9"/>
        <end position="14"/>
    </location>
    <ligand>
        <name>NADP(+)</name>
        <dbReference type="ChEBI" id="CHEBI:58349"/>
    </ligand>
</feature>
<dbReference type="Pfam" id="PF14748">
    <property type="entry name" value="P5CR_dimer"/>
    <property type="match status" value="1"/>
</dbReference>
<dbReference type="InterPro" id="IPR000304">
    <property type="entry name" value="Pyrroline-COOH_reductase"/>
</dbReference>
<accession>A0A1S2LU64</accession>